<sequence>MRPFRQTKSNQTKKHGQYSILSTLLVVGIFIFIQLIVSERPITIDLTENRVFSLSEASISFLEQLDSDVTLLSLNRIGEEDTNLTRLLREYEKVTERITIEYIDPERVPHIISQYQEGNSAITLGSVIVEIDDSYQVIDAVDMYIYADNYEKIESFQVESLVTNTIAHLIENNHTTIYELRGHGESELPNILKGTLSQKNVAMEELQLLRDDWKPQQGDIVWIQSLQKDLTNVEEQTLSEFLEEGGRILLLHDIQDQEFPNVQTLLERYGMSIRKEMVFENSSTHTITSENYYLLPNFIQHPIVNSLIKGESTAITVYAQPIDVLNMRKDTLVLEPLLMSSSESFGKSFEAMKQSNTYEKEESDSEGPFQIGMAVTEERNVDHDFLNGKMVVYSSSYLANEDFIEASNQANLELLVNSVFWLSERENPINIMSKDVSSEILTMNKGQQMTIAMIVIVFIPLLIMSVGGFVWYKRNKND</sequence>
<dbReference type="RefSeq" id="WP_061947436.1">
    <property type="nucleotide sequence ID" value="NZ_LTAO01000001.1"/>
</dbReference>
<dbReference type="AlphaFoldDB" id="A0A161PMI2"/>
<accession>A0A161PMI2</accession>
<feature type="transmembrane region" description="Helical" evidence="1">
    <location>
        <begin position="20"/>
        <end position="37"/>
    </location>
</feature>
<dbReference type="STRING" id="519424.AZF04_02750"/>
<dbReference type="OrthoDB" id="9766228at2"/>
<dbReference type="Proteomes" id="UP000075806">
    <property type="component" value="Unassembled WGS sequence"/>
</dbReference>
<feature type="transmembrane region" description="Helical" evidence="1">
    <location>
        <begin position="451"/>
        <end position="472"/>
    </location>
</feature>
<protein>
    <submittedName>
        <fullName evidence="2">Uncharacterized protein</fullName>
    </submittedName>
</protein>
<keyword evidence="1" id="KW-0472">Membrane</keyword>
<evidence type="ECO:0000313" key="3">
    <source>
        <dbReference type="Proteomes" id="UP000075806"/>
    </source>
</evidence>
<reference evidence="2" key="1">
    <citation type="submission" date="2016-02" db="EMBL/GenBank/DDBJ databases">
        <title>Genome sequence of Bacillus trypoxylicola KCTC 13244(T).</title>
        <authorList>
            <person name="Jeong H."/>
            <person name="Park S.-H."/>
            <person name="Choi S.-K."/>
        </authorList>
    </citation>
    <scope>NUCLEOTIDE SEQUENCE [LARGE SCALE GENOMIC DNA]</scope>
    <source>
        <strain evidence="2">KCTC 13244</strain>
    </source>
</reference>
<evidence type="ECO:0000313" key="2">
    <source>
        <dbReference type="EMBL" id="KYG35273.1"/>
    </source>
</evidence>
<evidence type="ECO:0000256" key="1">
    <source>
        <dbReference type="SAM" id="Phobius"/>
    </source>
</evidence>
<comment type="caution">
    <text evidence="2">The sequence shown here is derived from an EMBL/GenBank/DDBJ whole genome shotgun (WGS) entry which is preliminary data.</text>
</comment>
<organism evidence="2 3">
    <name type="scientific">Alkalihalobacillus trypoxylicola</name>
    <dbReference type="NCBI Taxonomy" id="519424"/>
    <lineage>
        <taxon>Bacteria</taxon>
        <taxon>Bacillati</taxon>
        <taxon>Bacillota</taxon>
        <taxon>Bacilli</taxon>
        <taxon>Bacillales</taxon>
        <taxon>Bacillaceae</taxon>
        <taxon>Alkalihalobacillus</taxon>
    </lineage>
</organism>
<keyword evidence="1" id="KW-1133">Transmembrane helix</keyword>
<proteinExistence type="predicted"/>
<keyword evidence="1" id="KW-0812">Transmembrane</keyword>
<gene>
    <name evidence="2" type="ORF">AZF04_02750</name>
</gene>
<name>A0A161PMI2_9BACI</name>
<dbReference type="EMBL" id="LTAO01000001">
    <property type="protein sequence ID" value="KYG35273.1"/>
    <property type="molecule type" value="Genomic_DNA"/>
</dbReference>
<keyword evidence="3" id="KW-1185">Reference proteome</keyword>